<dbReference type="InterPro" id="IPR044974">
    <property type="entry name" value="Disease_R_plants"/>
</dbReference>
<evidence type="ECO:0000313" key="6">
    <source>
        <dbReference type="EMBL" id="KAG2384991.1"/>
    </source>
</evidence>
<dbReference type="Gene3D" id="3.40.50.300">
    <property type="entry name" value="P-loop containing nucleotide triphosphate hydrolases"/>
    <property type="match status" value="1"/>
</dbReference>
<dbReference type="Gene3D" id="3.40.50.10140">
    <property type="entry name" value="Toll/interleukin-1 receptor homology (TIR) domain"/>
    <property type="match status" value="1"/>
</dbReference>
<keyword evidence="2" id="KW-0677">Repeat</keyword>
<dbReference type="GO" id="GO:0007165">
    <property type="term" value="P:signal transduction"/>
    <property type="evidence" value="ECO:0007669"/>
    <property type="project" value="InterPro"/>
</dbReference>
<keyword evidence="1" id="KW-0433">Leucine-rich repeat</keyword>
<dbReference type="FunFam" id="3.40.50.10140:FF:000007">
    <property type="entry name" value="Disease resistance protein (TIR-NBS-LRR class)"/>
    <property type="match status" value="1"/>
</dbReference>
<dbReference type="Gene3D" id="3.80.10.10">
    <property type="entry name" value="Ribonuclease Inhibitor"/>
    <property type="match status" value="2"/>
</dbReference>
<gene>
    <name evidence="6" type="ORF">HKW66_Vig0120830</name>
</gene>
<dbReference type="SUPFAM" id="SSF52540">
    <property type="entry name" value="P-loop containing nucleoside triphosphate hydrolases"/>
    <property type="match status" value="1"/>
</dbReference>
<sequence length="1262" mass="143143">MSASFSYDVFLSFRGSDTRYGFTGNLYKALCDKGIHAFIDDEELQRGDEIGEALIEAIKQSRMAIVVFSKNYASSSFCLDELVKIIDCVKEKGRLILPIFYDVCPSHVRGQSGSYAEALAMHQERFKSSNQSLIDNMGRLQKWKMALNQAANVSGKHYKLGNEYEHEFIGKIVKEVCNKINRRPLHVADYPVGMECRVQKVKSLLQFGSDTGVHIVGIHGIGGMGKTTLARAVYNSIADQFEGLCFLDGVRENAVKQGLVHLQEMLLSEIVGEKDIRIGSVSKGISIIKHRLHRKKVLLILDDVDKLEQVRATAGERNWFGSGSRVIITTRDKHLLQGVDGKYEVEDLNEEEALELLSWNAFKDHRVDPCYKDISNQAVAYASGLPLALEVIGSLLFGKGTREWESALDQFKKIPNRRIQEILKVSYNALEENQQRIFLDIACCLKGYELEEVEDILGVHYGVCMKYDIGVLVDKSLIKIKNGCVTLHELIEVMGKEIDRQESPKELGKHRRLWFHKDIIQVLAENTGTSEIEIICLDFPLYEEDEEVFVEWDGEAFKKMENLKTLIIRNSHFSKGPAYLPNSLRVLEWWTYPLQDLPTDFHPSKLAICKLPRSCFTSLELATISKKFMNLTVLNFDGTECLTKIPDISSLQNLEKLTFECCENLVAIHGSVGFLDKLKILSAFGCSKLTSFPPIKLISLERLDISSCSSLESFPEILGKMENITQLELKYTPLKEFPFSFRNLARLQDLVLVDCGNVQLPSSIVMLPELAEIFALGCKGWLLPKQDENDEEKLSSVSSNVKCLCLSGCNLSDEYFPMVLAWFGNVKELELSSNSFTFLPECIKQCRSLKLLNLDNCEHLREIRGTPPNLEYFSAGNCKSMSFCCSAMLLDQELHVAGNTMFCLPGSRIPEWLEQQSIGPSLSFWFREKFPVMDLCFVIGPMGKDSILFRPIMTINGNTMEIQSLTDKRFCFDFPALDYHILIIGTKYMKFGDNLDKPLSKNEWNHVVVSIALDFEPTPKEIIVKQTALHVIKPESSMDDIQFTDPCKQPSFKEKQRLVDTVDCHRQFMQHQTTLVSLEPHVRQGRNSLSLIPPQECKNNLNWDSFSTGTSSIASVQAAEKIGYFGFTATTTHGFIGFTATKGQRIAFIALFSIIGVDGLMAEEMHHNFPRIDRLQEQHLPSTIKQNFEGCNGINEAKVNEVIRCNNNYGNDNERNPLVEQLLLRKEDDIHSKRYQHVWKMASDPMELEYLVHIQKINLSQR</sequence>
<dbReference type="EMBL" id="JABFOF010000008">
    <property type="protein sequence ID" value="KAG2384991.1"/>
    <property type="molecule type" value="Genomic_DNA"/>
</dbReference>
<dbReference type="PANTHER" id="PTHR11017">
    <property type="entry name" value="LEUCINE-RICH REPEAT-CONTAINING PROTEIN"/>
    <property type="match status" value="1"/>
</dbReference>
<dbReference type="SUPFAM" id="SSF52200">
    <property type="entry name" value="Toll/Interleukin receptor TIR domain"/>
    <property type="match status" value="1"/>
</dbReference>
<dbReference type="InterPro" id="IPR032675">
    <property type="entry name" value="LRR_dom_sf"/>
</dbReference>
<dbReference type="InterPro" id="IPR058546">
    <property type="entry name" value="RPS4B/Roq1-like_LRR"/>
</dbReference>
<dbReference type="InterPro" id="IPR003593">
    <property type="entry name" value="AAA+_ATPase"/>
</dbReference>
<dbReference type="InterPro" id="IPR000157">
    <property type="entry name" value="TIR_dom"/>
</dbReference>
<dbReference type="PROSITE" id="PS50104">
    <property type="entry name" value="TIR"/>
    <property type="match status" value="1"/>
</dbReference>
<proteinExistence type="predicted"/>
<dbReference type="Pfam" id="PF23286">
    <property type="entry name" value="LRR_13"/>
    <property type="match status" value="1"/>
</dbReference>
<dbReference type="InterPro" id="IPR035897">
    <property type="entry name" value="Toll_tir_struct_dom_sf"/>
</dbReference>
<evidence type="ECO:0000256" key="1">
    <source>
        <dbReference type="ARBA" id="ARBA00022614"/>
    </source>
</evidence>
<comment type="caution">
    <text evidence="6">The sequence shown here is derived from an EMBL/GenBank/DDBJ whole genome shotgun (WGS) entry which is preliminary data.</text>
</comment>
<dbReference type="Pfam" id="PF01582">
    <property type="entry name" value="TIR"/>
    <property type="match status" value="1"/>
</dbReference>
<dbReference type="InterPro" id="IPR036390">
    <property type="entry name" value="WH_DNA-bd_sf"/>
</dbReference>
<evidence type="ECO:0000256" key="4">
    <source>
        <dbReference type="ARBA" id="ARBA00023027"/>
    </source>
</evidence>
<evidence type="ECO:0000256" key="3">
    <source>
        <dbReference type="ARBA" id="ARBA00022821"/>
    </source>
</evidence>
<dbReference type="InterPro" id="IPR058192">
    <property type="entry name" value="WHD_ROQ1-like"/>
</dbReference>
<accession>A0A8T0JZD3</accession>
<dbReference type="SUPFAM" id="SSF46785">
    <property type="entry name" value="Winged helix' DNA-binding domain"/>
    <property type="match status" value="1"/>
</dbReference>
<dbReference type="InterPro" id="IPR002182">
    <property type="entry name" value="NB-ARC"/>
</dbReference>
<protein>
    <submittedName>
        <fullName evidence="6">TMV resistance protein</fullName>
    </submittedName>
</protein>
<dbReference type="AlphaFoldDB" id="A0A8T0JZD3"/>
<name>A0A8T0JZD3_PHAAN</name>
<feature type="domain" description="TIR" evidence="5">
    <location>
        <begin position="5"/>
        <end position="180"/>
    </location>
</feature>
<dbReference type="PRINTS" id="PR00364">
    <property type="entry name" value="DISEASERSIST"/>
</dbReference>
<dbReference type="InterPro" id="IPR042197">
    <property type="entry name" value="Apaf_helical"/>
</dbReference>
<dbReference type="GO" id="GO:0043531">
    <property type="term" value="F:ADP binding"/>
    <property type="evidence" value="ECO:0007669"/>
    <property type="project" value="InterPro"/>
</dbReference>
<dbReference type="InterPro" id="IPR027417">
    <property type="entry name" value="P-loop_NTPase"/>
</dbReference>
<dbReference type="GO" id="GO:0006952">
    <property type="term" value="P:defense response"/>
    <property type="evidence" value="ECO:0007669"/>
    <property type="project" value="UniProtKB-KW"/>
</dbReference>
<evidence type="ECO:0000259" key="5">
    <source>
        <dbReference type="PROSITE" id="PS50104"/>
    </source>
</evidence>
<keyword evidence="4" id="KW-0520">NAD</keyword>
<dbReference type="Proteomes" id="UP000743370">
    <property type="component" value="Unassembled WGS sequence"/>
</dbReference>
<dbReference type="Pfam" id="PF00931">
    <property type="entry name" value="NB-ARC"/>
    <property type="match status" value="1"/>
</dbReference>
<evidence type="ECO:0000256" key="2">
    <source>
        <dbReference type="ARBA" id="ARBA00022737"/>
    </source>
</evidence>
<keyword evidence="3" id="KW-0611">Plant defense</keyword>
<dbReference type="SMART" id="SM00255">
    <property type="entry name" value="TIR"/>
    <property type="match status" value="1"/>
</dbReference>
<dbReference type="SMART" id="SM00382">
    <property type="entry name" value="AAA"/>
    <property type="match status" value="1"/>
</dbReference>
<dbReference type="SUPFAM" id="SSF52058">
    <property type="entry name" value="L domain-like"/>
    <property type="match status" value="1"/>
</dbReference>
<dbReference type="Gene3D" id="1.10.8.430">
    <property type="entry name" value="Helical domain of apoptotic protease-activating factors"/>
    <property type="match status" value="1"/>
</dbReference>
<reference evidence="6 7" key="1">
    <citation type="submission" date="2020-05" db="EMBL/GenBank/DDBJ databases">
        <title>Vigna angularis (adzuki bean) Var. LongXiaoDou No. 4 denovo assembly.</title>
        <authorList>
            <person name="Xiang H."/>
        </authorList>
    </citation>
    <scope>NUCLEOTIDE SEQUENCE [LARGE SCALE GENOMIC DNA]</scope>
    <source>
        <tissue evidence="6">Leaf</tissue>
    </source>
</reference>
<organism evidence="6 7">
    <name type="scientific">Phaseolus angularis</name>
    <name type="common">Azuki bean</name>
    <name type="synonym">Vigna angularis</name>
    <dbReference type="NCBI Taxonomy" id="3914"/>
    <lineage>
        <taxon>Eukaryota</taxon>
        <taxon>Viridiplantae</taxon>
        <taxon>Streptophyta</taxon>
        <taxon>Embryophyta</taxon>
        <taxon>Tracheophyta</taxon>
        <taxon>Spermatophyta</taxon>
        <taxon>Magnoliopsida</taxon>
        <taxon>eudicotyledons</taxon>
        <taxon>Gunneridae</taxon>
        <taxon>Pentapetalae</taxon>
        <taxon>rosids</taxon>
        <taxon>fabids</taxon>
        <taxon>Fabales</taxon>
        <taxon>Fabaceae</taxon>
        <taxon>Papilionoideae</taxon>
        <taxon>50 kb inversion clade</taxon>
        <taxon>NPAAA clade</taxon>
        <taxon>indigoferoid/millettioid clade</taxon>
        <taxon>Phaseoleae</taxon>
        <taxon>Vigna</taxon>
    </lineage>
</organism>
<evidence type="ECO:0000313" key="7">
    <source>
        <dbReference type="Proteomes" id="UP000743370"/>
    </source>
</evidence>
<dbReference type="Pfam" id="PF23282">
    <property type="entry name" value="WHD_ROQ1"/>
    <property type="match status" value="1"/>
</dbReference>
<dbReference type="PANTHER" id="PTHR11017:SF219">
    <property type="entry name" value="ARCHAEAL ATPASE"/>
    <property type="match status" value="1"/>
</dbReference>